<dbReference type="Proteomes" id="UP000662074">
    <property type="component" value="Unassembled WGS sequence"/>
</dbReference>
<dbReference type="EMBL" id="BMDO01000010">
    <property type="protein sequence ID" value="GGI52152.1"/>
    <property type="molecule type" value="Genomic_DNA"/>
</dbReference>
<dbReference type="PANTHER" id="PTHR36836:SF1">
    <property type="entry name" value="COLANIC ACID BIOSYNTHESIS PROTEIN WCAK"/>
    <property type="match status" value="1"/>
</dbReference>
<dbReference type="PANTHER" id="PTHR36836">
    <property type="entry name" value="COLANIC ACID BIOSYNTHESIS PROTEIN WCAK"/>
    <property type="match status" value="1"/>
</dbReference>
<name>A0A917JCM5_9SPHI</name>
<dbReference type="InterPro" id="IPR007345">
    <property type="entry name" value="Polysacch_pyruvyl_Trfase"/>
</dbReference>
<organism evidence="2 3">
    <name type="scientific">Mucilaginibacter galii</name>
    <dbReference type="NCBI Taxonomy" id="2005073"/>
    <lineage>
        <taxon>Bacteria</taxon>
        <taxon>Pseudomonadati</taxon>
        <taxon>Bacteroidota</taxon>
        <taxon>Sphingobacteriia</taxon>
        <taxon>Sphingobacteriales</taxon>
        <taxon>Sphingobacteriaceae</taxon>
        <taxon>Mucilaginibacter</taxon>
    </lineage>
</organism>
<dbReference type="RefSeq" id="WP_188418259.1">
    <property type="nucleotide sequence ID" value="NZ_BMDO01000010.1"/>
</dbReference>
<proteinExistence type="predicted"/>
<evidence type="ECO:0000313" key="3">
    <source>
        <dbReference type="Proteomes" id="UP000662074"/>
    </source>
</evidence>
<protein>
    <recommendedName>
        <fullName evidence="1">Polysaccharide pyruvyl transferase domain-containing protein</fullName>
    </recommendedName>
</protein>
<dbReference type="AlphaFoldDB" id="A0A917JCM5"/>
<evidence type="ECO:0000313" key="2">
    <source>
        <dbReference type="EMBL" id="GGI52152.1"/>
    </source>
</evidence>
<gene>
    <name evidence="2" type="ORF">GCM10011425_33640</name>
</gene>
<accession>A0A917JCM5</accession>
<reference evidence="2" key="1">
    <citation type="journal article" date="2014" name="Int. J. Syst. Evol. Microbiol.">
        <title>Complete genome sequence of Corynebacterium casei LMG S-19264T (=DSM 44701T), isolated from a smear-ripened cheese.</title>
        <authorList>
            <consortium name="US DOE Joint Genome Institute (JGI-PGF)"/>
            <person name="Walter F."/>
            <person name="Albersmeier A."/>
            <person name="Kalinowski J."/>
            <person name="Ruckert C."/>
        </authorList>
    </citation>
    <scope>NUCLEOTIDE SEQUENCE</scope>
    <source>
        <strain evidence="2">CCM 8711</strain>
    </source>
</reference>
<feature type="domain" description="Polysaccharide pyruvyl transferase" evidence="1">
    <location>
        <begin position="34"/>
        <end position="299"/>
    </location>
</feature>
<keyword evidence="3" id="KW-1185">Reference proteome</keyword>
<reference evidence="2" key="2">
    <citation type="submission" date="2020-09" db="EMBL/GenBank/DDBJ databases">
        <authorList>
            <person name="Sun Q."/>
            <person name="Sedlacek I."/>
        </authorList>
    </citation>
    <scope>NUCLEOTIDE SEQUENCE</scope>
    <source>
        <strain evidence="2">CCM 8711</strain>
    </source>
</reference>
<dbReference type="Pfam" id="PF04230">
    <property type="entry name" value="PS_pyruv_trans"/>
    <property type="match status" value="1"/>
</dbReference>
<evidence type="ECO:0000259" key="1">
    <source>
        <dbReference type="Pfam" id="PF04230"/>
    </source>
</evidence>
<sequence length="364" mass="40761">MLINKTRIEHLARNINQRLFKSTIGVVGGYHGSNLGDMALGASVVDVLKAKGISSGLQTIYNLDKWPKTPYAIVGGGAVGYSDSLIRVARRYKGQYDKVALLGVDFMEKSYPAECIELIKGAAYVSGRSKFQADRLKELTGRERIYNHPDIAFSLLNDYCEAARTQEKPDSKTLMINLVPLYAQMKDGQYFPVEQYRSERPELYEKFDTMHKSYHKVVRAVTDEALQKGYKVQSIPFTPLDGEYTKVVLKGLPVEHLAYNSDPYQMLKKITTASWVIATRFHTTIFALKAGVKITPIAYATKNELLLNELGVERSSFLSTLDLANGLDEPKAPFVIANDKIKATEQESLNAIKHCVESLYEGSR</sequence>
<comment type="caution">
    <text evidence="2">The sequence shown here is derived from an EMBL/GenBank/DDBJ whole genome shotgun (WGS) entry which is preliminary data.</text>
</comment>